<feature type="compositionally biased region" description="Polar residues" evidence="2">
    <location>
        <begin position="55"/>
        <end position="73"/>
    </location>
</feature>
<dbReference type="OrthoDB" id="3028765at2759"/>
<feature type="region of interest" description="Disordered" evidence="2">
    <location>
        <begin position="1"/>
        <end position="73"/>
    </location>
</feature>
<evidence type="ECO:0000256" key="1">
    <source>
        <dbReference type="SAM" id="Coils"/>
    </source>
</evidence>
<organism evidence="3 4">
    <name type="scientific">Sphagnurus paluster</name>
    <dbReference type="NCBI Taxonomy" id="117069"/>
    <lineage>
        <taxon>Eukaryota</taxon>
        <taxon>Fungi</taxon>
        <taxon>Dikarya</taxon>
        <taxon>Basidiomycota</taxon>
        <taxon>Agaricomycotina</taxon>
        <taxon>Agaricomycetes</taxon>
        <taxon>Agaricomycetidae</taxon>
        <taxon>Agaricales</taxon>
        <taxon>Tricholomatineae</taxon>
        <taxon>Lyophyllaceae</taxon>
        <taxon>Sphagnurus</taxon>
    </lineage>
</organism>
<evidence type="ECO:0000313" key="3">
    <source>
        <dbReference type="EMBL" id="KAG5651988.1"/>
    </source>
</evidence>
<evidence type="ECO:0000256" key="2">
    <source>
        <dbReference type="SAM" id="MobiDB-lite"/>
    </source>
</evidence>
<comment type="caution">
    <text evidence="3">The sequence shown here is derived from an EMBL/GenBank/DDBJ whole genome shotgun (WGS) entry which is preliminary data.</text>
</comment>
<gene>
    <name evidence="3" type="ORF">H0H81_006730</name>
</gene>
<reference evidence="3" key="2">
    <citation type="submission" date="2021-10" db="EMBL/GenBank/DDBJ databases">
        <title>Phylogenomics reveals ancestral predisposition of the termite-cultivated fungus Termitomyces towards a domesticated lifestyle.</title>
        <authorList>
            <person name="Auxier B."/>
            <person name="Grum-Grzhimaylo A."/>
            <person name="Cardenas M.E."/>
            <person name="Lodge J.D."/>
            <person name="Laessoe T."/>
            <person name="Pedersen O."/>
            <person name="Smith M.E."/>
            <person name="Kuyper T.W."/>
            <person name="Franco-Molano E.A."/>
            <person name="Baroni T.J."/>
            <person name="Aanen D.K."/>
        </authorList>
    </citation>
    <scope>NUCLEOTIDE SEQUENCE</scope>
    <source>
        <strain evidence="3">D49</strain>
    </source>
</reference>
<name>A0A9P7KIU7_9AGAR</name>
<keyword evidence="4" id="KW-1185">Reference proteome</keyword>
<keyword evidence="1" id="KW-0175">Coiled coil</keyword>
<dbReference type="EMBL" id="JABCKI010000175">
    <property type="protein sequence ID" value="KAG5651988.1"/>
    <property type="molecule type" value="Genomic_DNA"/>
</dbReference>
<accession>A0A9P7KIU7</accession>
<proteinExistence type="predicted"/>
<dbReference type="Proteomes" id="UP000717328">
    <property type="component" value="Unassembled WGS sequence"/>
</dbReference>
<protein>
    <submittedName>
        <fullName evidence="3">Uncharacterized protein</fullName>
    </submittedName>
</protein>
<dbReference type="AlphaFoldDB" id="A0A9P7KIU7"/>
<feature type="coiled-coil region" evidence="1">
    <location>
        <begin position="99"/>
        <end position="197"/>
    </location>
</feature>
<sequence length="465" mass="51893">MESHLSSTIPRDPIPEERGERRRDEEDTEGDEDDAVPPWGKALRSTPEDVMPVKQTASTLQPPTNRRSRSFQLKNWKPTQLLKKAMGKVPMPGDGDAWMQEKDQALKQLKRENEKTKRDLADHVAASQRVQTDFDTYRARTQEELLIVKEELRRAEAQYNHAQQVLLAAKEELQRAKAQHERTRNSLKERAMELHSANLFLNQADSLSVADIIAMVNTLNAEILQGAAVVADSLEHARGGPIPTAEAVAATQMLIGEDLVQALLAERAQEDFDPTTLQLALQVCLVYCCNSTIETWSVTGDLAFKELYAKIHREEKQATAGRWRSITQRHSGVTENLAHWLAQCTHGVLLLAGWSNSNTLPSGFENRLVFIGSMVQSLRIAMTDITSMDIKTCIYQSGSSFDPMNMEDTYAEERGTNEKAKIGEGVAGSTELGLCSLKNVDGNIQMGMLLKPKVILLAVLKYEEN</sequence>
<evidence type="ECO:0000313" key="4">
    <source>
        <dbReference type="Proteomes" id="UP000717328"/>
    </source>
</evidence>
<feature type="compositionally biased region" description="Acidic residues" evidence="2">
    <location>
        <begin position="26"/>
        <end position="35"/>
    </location>
</feature>
<feature type="compositionally biased region" description="Basic and acidic residues" evidence="2">
    <location>
        <begin position="13"/>
        <end position="25"/>
    </location>
</feature>
<reference evidence="3" key="1">
    <citation type="submission" date="2021-02" db="EMBL/GenBank/DDBJ databases">
        <authorList>
            <person name="Nieuwenhuis M."/>
            <person name="Van De Peppel L.J.J."/>
        </authorList>
    </citation>
    <scope>NUCLEOTIDE SEQUENCE</scope>
    <source>
        <strain evidence="3">D49</strain>
    </source>
</reference>